<dbReference type="EMBL" id="LUCH01010655">
    <property type="protein sequence ID" value="KAF5395723.1"/>
    <property type="molecule type" value="Genomic_DNA"/>
</dbReference>
<dbReference type="AlphaFoldDB" id="A0A8J4WDN1"/>
<evidence type="ECO:0000313" key="2">
    <source>
        <dbReference type="Proteomes" id="UP000748531"/>
    </source>
</evidence>
<dbReference type="OrthoDB" id="165342at2759"/>
<dbReference type="InterPro" id="IPR036873">
    <property type="entry name" value="Rhodanese-like_dom_sf"/>
</dbReference>
<dbReference type="Gene3D" id="3.40.250.10">
    <property type="entry name" value="Rhodanese-like domain"/>
    <property type="match status" value="1"/>
</dbReference>
<name>A0A8J4WDN1_9TREM</name>
<dbReference type="Proteomes" id="UP000748531">
    <property type="component" value="Unassembled WGS sequence"/>
</dbReference>
<gene>
    <name evidence="1" type="ORF">PHET_11618</name>
</gene>
<reference evidence="1" key="1">
    <citation type="submission" date="2019-05" db="EMBL/GenBank/DDBJ databases">
        <title>Annotation for the trematode Paragonimus heterotremus.</title>
        <authorList>
            <person name="Choi Y.-J."/>
        </authorList>
    </citation>
    <scope>NUCLEOTIDE SEQUENCE</scope>
    <source>
        <strain evidence="1">LC</strain>
    </source>
</reference>
<evidence type="ECO:0008006" key="3">
    <source>
        <dbReference type="Google" id="ProtNLM"/>
    </source>
</evidence>
<evidence type="ECO:0000313" key="1">
    <source>
        <dbReference type="EMBL" id="KAF5395723.1"/>
    </source>
</evidence>
<comment type="caution">
    <text evidence="1">The sequence shown here is derived from an EMBL/GenBank/DDBJ whole genome shotgun (WGS) entry which is preliminary data.</text>
</comment>
<organism evidence="1 2">
    <name type="scientific">Paragonimus heterotremus</name>
    <dbReference type="NCBI Taxonomy" id="100268"/>
    <lineage>
        <taxon>Eukaryota</taxon>
        <taxon>Metazoa</taxon>
        <taxon>Spiralia</taxon>
        <taxon>Lophotrochozoa</taxon>
        <taxon>Platyhelminthes</taxon>
        <taxon>Trematoda</taxon>
        <taxon>Digenea</taxon>
        <taxon>Plagiorchiida</taxon>
        <taxon>Troglotremata</taxon>
        <taxon>Troglotrematidae</taxon>
        <taxon>Paragonimus</taxon>
    </lineage>
</organism>
<keyword evidence="2" id="KW-1185">Reference proteome</keyword>
<proteinExistence type="predicted"/>
<protein>
    <recommendedName>
        <fullName evidence="3">Rhodanese domain-containing protein</fullName>
    </recommendedName>
</protein>
<accession>A0A8J4WDN1</accession>
<sequence length="167" mass="18731">MSCVGTRAKQRTCVKHIGKPNGCLRVKSDDVLRRLRQAKSADVDSQLIIVDVRDIQGFQAGHILTAMLMNCQTKTMAKRAIVEWDIMFSDQNGCPAPNVNDDTFCTQVSRVSGPSVIIYDQEGSCPFCKEDSSVEFFLNTLLIKGNDVYFMDGEFVFNPACCLTYYY</sequence>
<dbReference type="SUPFAM" id="SSF52821">
    <property type="entry name" value="Rhodanese/Cell cycle control phosphatase"/>
    <property type="match status" value="1"/>
</dbReference>